<evidence type="ECO:0000313" key="2">
    <source>
        <dbReference type="Proteomes" id="UP000008144"/>
    </source>
</evidence>
<keyword evidence="2" id="KW-1185">Reference proteome</keyword>
<dbReference type="Ensembl" id="ENSCINT00000033242.1">
    <property type="protein sequence ID" value="ENSCINP00000034990.1"/>
    <property type="gene ID" value="ENSCING00000018233.1"/>
</dbReference>
<dbReference type="EMBL" id="EAAA01001696">
    <property type="status" value="NOT_ANNOTATED_CDS"/>
    <property type="molecule type" value="Genomic_DNA"/>
</dbReference>
<name>H2XZA6_CIOIN</name>
<protein>
    <submittedName>
        <fullName evidence="1">Uncharacterized protein</fullName>
    </submittedName>
</protein>
<evidence type="ECO:0000313" key="1">
    <source>
        <dbReference type="Ensembl" id="ENSCINP00000034990.1"/>
    </source>
</evidence>
<reference evidence="1" key="2">
    <citation type="journal article" date="2008" name="Genome Biol.">
        <title>Improved genome assembly and evidence-based global gene model set for the chordate Ciona intestinalis: new insight into intron and operon populations.</title>
        <authorList>
            <person name="Satou Y."/>
            <person name="Mineta K."/>
            <person name="Ogasawara M."/>
            <person name="Sasakura Y."/>
            <person name="Shoguchi E."/>
            <person name="Ueno K."/>
            <person name="Yamada L."/>
            <person name="Matsumoto J."/>
            <person name="Wasserscheid J."/>
            <person name="Dewar K."/>
            <person name="Wiley G.B."/>
            <person name="Macmil S.L."/>
            <person name="Roe B.A."/>
            <person name="Zeller R.W."/>
            <person name="Hastings K.E."/>
            <person name="Lemaire P."/>
            <person name="Lindquist E."/>
            <person name="Endo T."/>
            <person name="Hotta K."/>
            <person name="Inaba K."/>
        </authorList>
    </citation>
    <scope>NUCLEOTIDE SEQUENCE [LARGE SCALE GENOMIC DNA]</scope>
    <source>
        <strain evidence="1">wild type</strain>
    </source>
</reference>
<accession>H2XZA6</accession>
<reference evidence="2" key="1">
    <citation type="journal article" date="2002" name="Science">
        <title>The draft genome of Ciona intestinalis: insights into chordate and vertebrate origins.</title>
        <authorList>
            <person name="Dehal P."/>
            <person name="Satou Y."/>
            <person name="Campbell R.K."/>
            <person name="Chapman J."/>
            <person name="Degnan B."/>
            <person name="De Tomaso A."/>
            <person name="Davidson B."/>
            <person name="Di Gregorio A."/>
            <person name="Gelpke M."/>
            <person name="Goodstein D.M."/>
            <person name="Harafuji N."/>
            <person name="Hastings K.E."/>
            <person name="Ho I."/>
            <person name="Hotta K."/>
            <person name="Huang W."/>
            <person name="Kawashima T."/>
            <person name="Lemaire P."/>
            <person name="Martinez D."/>
            <person name="Meinertzhagen I.A."/>
            <person name="Necula S."/>
            <person name="Nonaka M."/>
            <person name="Putnam N."/>
            <person name="Rash S."/>
            <person name="Saiga H."/>
            <person name="Satake M."/>
            <person name="Terry A."/>
            <person name="Yamada L."/>
            <person name="Wang H.G."/>
            <person name="Awazu S."/>
            <person name="Azumi K."/>
            <person name="Boore J."/>
            <person name="Branno M."/>
            <person name="Chin-Bow S."/>
            <person name="DeSantis R."/>
            <person name="Doyle S."/>
            <person name="Francino P."/>
            <person name="Keys D.N."/>
            <person name="Haga S."/>
            <person name="Hayashi H."/>
            <person name="Hino K."/>
            <person name="Imai K.S."/>
            <person name="Inaba K."/>
            <person name="Kano S."/>
            <person name="Kobayashi K."/>
            <person name="Kobayashi M."/>
            <person name="Lee B.I."/>
            <person name="Makabe K.W."/>
            <person name="Manohar C."/>
            <person name="Matassi G."/>
            <person name="Medina M."/>
            <person name="Mochizuki Y."/>
            <person name="Mount S."/>
            <person name="Morishita T."/>
            <person name="Miura S."/>
            <person name="Nakayama A."/>
            <person name="Nishizaka S."/>
            <person name="Nomoto H."/>
            <person name="Ohta F."/>
            <person name="Oishi K."/>
            <person name="Rigoutsos I."/>
            <person name="Sano M."/>
            <person name="Sasaki A."/>
            <person name="Sasakura Y."/>
            <person name="Shoguchi E."/>
            <person name="Shin-i T."/>
            <person name="Spagnuolo A."/>
            <person name="Stainier D."/>
            <person name="Suzuki M.M."/>
            <person name="Tassy O."/>
            <person name="Takatori N."/>
            <person name="Tokuoka M."/>
            <person name="Yagi K."/>
            <person name="Yoshizaki F."/>
            <person name="Wada S."/>
            <person name="Zhang C."/>
            <person name="Hyatt P.D."/>
            <person name="Larimer F."/>
            <person name="Detter C."/>
            <person name="Doggett N."/>
            <person name="Glavina T."/>
            <person name="Hawkins T."/>
            <person name="Richardson P."/>
            <person name="Lucas S."/>
            <person name="Kohara Y."/>
            <person name="Levine M."/>
            <person name="Satoh N."/>
            <person name="Rokhsar D.S."/>
        </authorList>
    </citation>
    <scope>NUCLEOTIDE SEQUENCE [LARGE SCALE GENOMIC DNA]</scope>
</reference>
<organism evidence="1 2">
    <name type="scientific">Ciona intestinalis</name>
    <name type="common">Transparent sea squirt</name>
    <name type="synonym">Ascidia intestinalis</name>
    <dbReference type="NCBI Taxonomy" id="7719"/>
    <lineage>
        <taxon>Eukaryota</taxon>
        <taxon>Metazoa</taxon>
        <taxon>Chordata</taxon>
        <taxon>Tunicata</taxon>
        <taxon>Ascidiacea</taxon>
        <taxon>Phlebobranchia</taxon>
        <taxon>Cionidae</taxon>
        <taxon>Ciona</taxon>
    </lineage>
</organism>
<proteinExistence type="predicted"/>
<dbReference type="AlphaFoldDB" id="H2XZA6"/>
<reference evidence="1" key="4">
    <citation type="submission" date="2025-09" db="UniProtKB">
        <authorList>
            <consortium name="Ensembl"/>
        </authorList>
    </citation>
    <scope>IDENTIFICATION</scope>
</reference>
<sequence>MRSCIVPQIFFFFLALYPTFFAKLLPFYLLTPRNEKAC</sequence>
<dbReference type="HOGENOM" id="CLU_3335284_0_0_1"/>
<dbReference type="InParanoid" id="H2XZA6"/>
<reference evidence="1" key="3">
    <citation type="submission" date="2025-08" db="UniProtKB">
        <authorList>
            <consortium name="Ensembl"/>
        </authorList>
    </citation>
    <scope>IDENTIFICATION</scope>
</reference>
<dbReference type="Proteomes" id="UP000008144">
    <property type="component" value="Chromosome 3"/>
</dbReference>